<gene>
    <name evidence="1" type="ORF">PUNSTDRAFT_139611</name>
</gene>
<reference evidence="2" key="1">
    <citation type="journal article" date="2012" name="Science">
        <title>The Paleozoic origin of enzymatic lignin decomposition reconstructed from 31 fungal genomes.</title>
        <authorList>
            <person name="Floudas D."/>
            <person name="Binder M."/>
            <person name="Riley R."/>
            <person name="Barry K."/>
            <person name="Blanchette R.A."/>
            <person name="Henrissat B."/>
            <person name="Martinez A.T."/>
            <person name="Otillar R."/>
            <person name="Spatafora J.W."/>
            <person name="Yadav J.S."/>
            <person name="Aerts A."/>
            <person name="Benoit I."/>
            <person name="Boyd A."/>
            <person name="Carlson A."/>
            <person name="Copeland A."/>
            <person name="Coutinho P.M."/>
            <person name="de Vries R.P."/>
            <person name="Ferreira P."/>
            <person name="Findley K."/>
            <person name="Foster B."/>
            <person name="Gaskell J."/>
            <person name="Glotzer D."/>
            <person name="Gorecki P."/>
            <person name="Heitman J."/>
            <person name="Hesse C."/>
            <person name="Hori C."/>
            <person name="Igarashi K."/>
            <person name="Jurgens J.A."/>
            <person name="Kallen N."/>
            <person name="Kersten P."/>
            <person name="Kohler A."/>
            <person name="Kuees U."/>
            <person name="Kumar T.K.A."/>
            <person name="Kuo A."/>
            <person name="LaButti K."/>
            <person name="Larrondo L.F."/>
            <person name="Lindquist E."/>
            <person name="Ling A."/>
            <person name="Lombard V."/>
            <person name="Lucas S."/>
            <person name="Lundell T."/>
            <person name="Martin R."/>
            <person name="McLaughlin D.J."/>
            <person name="Morgenstern I."/>
            <person name="Morin E."/>
            <person name="Murat C."/>
            <person name="Nagy L.G."/>
            <person name="Nolan M."/>
            <person name="Ohm R.A."/>
            <person name="Patyshakuliyeva A."/>
            <person name="Rokas A."/>
            <person name="Ruiz-Duenas F.J."/>
            <person name="Sabat G."/>
            <person name="Salamov A."/>
            <person name="Samejima M."/>
            <person name="Schmutz J."/>
            <person name="Slot J.C."/>
            <person name="St John F."/>
            <person name="Stenlid J."/>
            <person name="Sun H."/>
            <person name="Sun S."/>
            <person name="Syed K."/>
            <person name="Tsang A."/>
            <person name="Wiebenga A."/>
            <person name="Young D."/>
            <person name="Pisabarro A."/>
            <person name="Eastwood D.C."/>
            <person name="Martin F."/>
            <person name="Cullen D."/>
            <person name="Grigoriev I.V."/>
            <person name="Hibbett D.S."/>
        </authorList>
    </citation>
    <scope>NUCLEOTIDE SEQUENCE [LARGE SCALE GENOMIC DNA]</scope>
    <source>
        <strain evidence="2">HHB-11173 SS5</strain>
    </source>
</reference>
<dbReference type="GeneID" id="18880372"/>
<keyword evidence="2" id="KW-1185">Reference proteome</keyword>
<dbReference type="Gene3D" id="2.120.10.70">
    <property type="entry name" value="Fucose-specific lectin"/>
    <property type="match status" value="1"/>
</dbReference>
<name>R7RZF8_PUNST</name>
<dbReference type="RefSeq" id="XP_007389398.1">
    <property type="nucleotide sequence ID" value="XM_007389336.1"/>
</dbReference>
<evidence type="ECO:0008006" key="3">
    <source>
        <dbReference type="Google" id="ProtNLM"/>
    </source>
</evidence>
<dbReference type="AlphaFoldDB" id="R7RZF8"/>
<sequence>MFNNVGDGAITSAQNDLLNADIGAAMQTPSTPSRQAIIAQAQGWYTNDFAQSCAPQSRLRAFAAAAGPISLFYETLTHQIVEMRSDNGWANTGFLQDNVLPGTEMAEMHSPGGYLAILFFQDKQGYICYRKASGVVWDDETQATCNGSIVVPYTLCKPPRGGMMQ</sequence>
<accession>R7RZF8</accession>
<proteinExistence type="predicted"/>
<dbReference type="OrthoDB" id="2979411at2759"/>
<evidence type="ECO:0000313" key="2">
    <source>
        <dbReference type="Proteomes" id="UP000054196"/>
    </source>
</evidence>
<protein>
    <recommendedName>
        <fullName evidence="3">Fucose-specific lectin</fullName>
    </recommendedName>
</protein>
<dbReference type="HOGENOM" id="CLU_1611620_0_0_1"/>
<evidence type="ECO:0000313" key="1">
    <source>
        <dbReference type="EMBL" id="EIN03373.1"/>
    </source>
</evidence>
<organism evidence="1 2">
    <name type="scientific">Punctularia strigosozonata (strain HHB-11173)</name>
    <name type="common">White-rot fungus</name>
    <dbReference type="NCBI Taxonomy" id="741275"/>
    <lineage>
        <taxon>Eukaryota</taxon>
        <taxon>Fungi</taxon>
        <taxon>Dikarya</taxon>
        <taxon>Basidiomycota</taxon>
        <taxon>Agaricomycotina</taxon>
        <taxon>Agaricomycetes</taxon>
        <taxon>Corticiales</taxon>
        <taxon>Punctulariaceae</taxon>
        <taxon>Punctularia</taxon>
    </lineage>
</organism>
<dbReference type="EMBL" id="JH687599">
    <property type="protein sequence ID" value="EIN03373.1"/>
    <property type="molecule type" value="Genomic_DNA"/>
</dbReference>
<dbReference type="KEGG" id="psq:PUNSTDRAFT_139611"/>
<dbReference type="Proteomes" id="UP000054196">
    <property type="component" value="Unassembled WGS sequence"/>
</dbReference>